<keyword evidence="2" id="KW-0808">Transferase</keyword>
<proteinExistence type="predicted"/>
<dbReference type="CDD" id="cd06423">
    <property type="entry name" value="CESA_like"/>
    <property type="match status" value="1"/>
</dbReference>
<reference evidence="2 3" key="1">
    <citation type="submission" date="2018-11" db="EMBL/GenBank/DDBJ databases">
        <title>Trebonia kvetii gen.nov., sp.nov., a novel acidophilic actinobacterium, and proposal of the new actinobacterial family Treboniaceae fam. nov.</title>
        <authorList>
            <person name="Rapoport D."/>
            <person name="Sagova-Mareckova M."/>
            <person name="Sedlacek I."/>
            <person name="Provaznik J."/>
            <person name="Kralova S."/>
            <person name="Pavlinic D."/>
            <person name="Benes V."/>
            <person name="Kopecky J."/>
        </authorList>
    </citation>
    <scope>NUCLEOTIDE SEQUENCE [LARGE SCALE GENOMIC DNA]</scope>
    <source>
        <strain evidence="2 3">15Tr583</strain>
    </source>
</reference>
<dbReference type="EMBL" id="RPFW01000012">
    <property type="protein sequence ID" value="TVY99632.1"/>
    <property type="molecule type" value="Genomic_DNA"/>
</dbReference>
<dbReference type="RefSeq" id="WP_145862118.1">
    <property type="nucleotide sequence ID" value="NZ_RPFW01000012.1"/>
</dbReference>
<keyword evidence="1" id="KW-0472">Membrane</keyword>
<dbReference type="GO" id="GO:0016740">
    <property type="term" value="F:transferase activity"/>
    <property type="evidence" value="ECO:0007669"/>
    <property type="project" value="UniProtKB-KW"/>
</dbReference>
<dbReference type="PANTHER" id="PTHR43646:SF3">
    <property type="entry name" value="SLR1566 PROTEIN"/>
    <property type="match status" value="1"/>
</dbReference>
<dbReference type="InterPro" id="IPR029044">
    <property type="entry name" value="Nucleotide-diphossugar_trans"/>
</dbReference>
<dbReference type="SUPFAM" id="SSF53448">
    <property type="entry name" value="Nucleotide-diphospho-sugar transferases"/>
    <property type="match status" value="1"/>
</dbReference>
<comment type="caution">
    <text evidence="2">The sequence shown here is derived from an EMBL/GenBank/DDBJ whole genome shotgun (WGS) entry which is preliminary data.</text>
</comment>
<feature type="transmembrane region" description="Helical" evidence="1">
    <location>
        <begin position="307"/>
        <end position="336"/>
    </location>
</feature>
<name>A0A6P2BNF0_9ACTN</name>
<dbReference type="Proteomes" id="UP000460272">
    <property type="component" value="Unassembled WGS sequence"/>
</dbReference>
<organism evidence="2 3">
    <name type="scientific">Trebonia kvetii</name>
    <dbReference type="NCBI Taxonomy" id="2480626"/>
    <lineage>
        <taxon>Bacteria</taxon>
        <taxon>Bacillati</taxon>
        <taxon>Actinomycetota</taxon>
        <taxon>Actinomycetes</taxon>
        <taxon>Streptosporangiales</taxon>
        <taxon>Treboniaceae</taxon>
        <taxon>Trebonia</taxon>
    </lineage>
</organism>
<keyword evidence="1" id="KW-1133">Transmembrane helix</keyword>
<dbReference type="PANTHER" id="PTHR43646">
    <property type="entry name" value="GLYCOSYLTRANSFERASE"/>
    <property type="match status" value="1"/>
</dbReference>
<gene>
    <name evidence="2" type="ORF">EAS64_40905</name>
</gene>
<dbReference type="Pfam" id="PF13641">
    <property type="entry name" value="Glyco_tranf_2_3"/>
    <property type="match status" value="1"/>
</dbReference>
<dbReference type="InterPro" id="IPR017832">
    <property type="entry name" value="Glyco_trans_2_hopen-assoc_HpnB"/>
</dbReference>
<feature type="transmembrane region" description="Helical" evidence="1">
    <location>
        <begin position="342"/>
        <end position="362"/>
    </location>
</feature>
<evidence type="ECO:0000313" key="3">
    <source>
        <dbReference type="Proteomes" id="UP000460272"/>
    </source>
</evidence>
<dbReference type="OrthoDB" id="9806525at2"/>
<dbReference type="AlphaFoldDB" id="A0A6P2BNF0"/>
<evidence type="ECO:0000313" key="2">
    <source>
        <dbReference type="EMBL" id="TVY99632.1"/>
    </source>
</evidence>
<sequence>MLGLAIACVISAVAWLYLVAAHGGFWLTDQRLPVASADPADPADLADPEPRRWPSVAAVVPARNEADAIPGTLPALLAQEYPGEFRVFLVDDNSDDGTGALAAELGEKAARDGGAPLTVVPGKPRPDGWAGKVWAMAQGLAALVAVAPIGQEPDYVLFTDADIAWAPGVLRDLVASAEDGDRAMVSQMAMLRAQTAWERVIVPAFVYFFAQLYPFRKVNDPKSRVAAAAGGCMLIRRPALEAAGGLEPIRGALIDDVALGTLLKRHGNRIWLGFATEVRSTRPYPSLASLWHMIARSAYVQLRYNPLLLAGTIVGLLLLYVAPPAGLIGAIIASAVGHGGPATGIAGVAGLDGWVFMTLSYVPMLRFYRLSALRAPGLPLIAVLYAAMTADSARRHYSGRAVSWRGRAATL</sequence>
<dbReference type="NCBIfam" id="TIGR03469">
    <property type="entry name" value="HpnB"/>
    <property type="match status" value="1"/>
</dbReference>
<protein>
    <submittedName>
        <fullName evidence="2">Glycosyltransferase</fullName>
    </submittedName>
</protein>
<accession>A0A6P2BNF0</accession>
<evidence type="ECO:0000256" key="1">
    <source>
        <dbReference type="SAM" id="Phobius"/>
    </source>
</evidence>
<dbReference type="Gene3D" id="3.90.550.10">
    <property type="entry name" value="Spore Coat Polysaccharide Biosynthesis Protein SpsA, Chain A"/>
    <property type="match status" value="1"/>
</dbReference>
<keyword evidence="1" id="KW-0812">Transmembrane</keyword>
<keyword evidence="3" id="KW-1185">Reference proteome</keyword>